<proteinExistence type="predicted"/>
<feature type="compositionally biased region" description="Pro residues" evidence="1">
    <location>
        <begin position="103"/>
        <end position="177"/>
    </location>
</feature>
<gene>
    <name evidence="2" type="ORF">Vretifemale_13966</name>
</gene>
<feature type="region of interest" description="Disordered" evidence="1">
    <location>
        <begin position="103"/>
        <end position="240"/>
    </location>
</feature>
<feature type="region of interest" description="Disordered" evidence="1">
    <location>
        <begin position="386"/>
        <end position="618"/>
    </location>
</feature>
<protein>
    <recommendedName>
        <fullName evidence="4">Pherophorin domain-containing protein</fullName>
    </recommendedName>
</protein>
<dbReference type="EMBL" id="BNCP01000032">
    <property type="protein sequence ID" value="GIL85454.1"/>
    <property type="molecule type" value="Genomic_DNA"/>
</dbReference>
<reference evidence="2" key="1">
    <citation type="journal article" date="2021" name="Proc. Natl. Acad. Sci. U.S.A.">
        <title>Three genomes in the algal genus Volvox reveal the fate of a haploid sex-determining region after a transition to homothallism.</title>
        <authorList>
            <person name="Yamamoto K."/>
            <person name="Hamaji T."/>
            <person name="Kawai-Toyooka H."/>
            <person name="Matsuzaki R."/>
            <person name="Takahashi F."/>
            <person name="Nishimura Y."/>
            <person name="Kawachi M."/>
            <person name="Noguchi H."/>
            <person name="Minakuchi Y."/>
            <person name="Umen J.G."/>
            <person name="Toyoda A."/>
            <person name="Nozaki H."/>
        </authorList>
    </citation>
    <scope>NUCLEOTIDE SEQUENCE</scope>
    <source>
        <strain evidence="2">NIES-3786</strain>
    </source>
</reference>
<feature type="compositionally biased region" description="Pro residues" evidence="1">
    <location>
        <begin position="191"/>
        <end position="240"/>
    </location>
</feature>
<keyword evidence="3" id="KW-1185">Reference proteome</keyword>
<accession>A0A8J4FV35</accession>
<comment type="caution">
    <text evidence="2">The sequence shown here is derived from an EMBL/GenBank/DDBJ whole genome shotgun (WGS) entry which is preliminary data.</text>
</comment>
<sequence length="763" mass="80581">MAVSNGGNHRWSINKQRRLPRHLLNILTVTTLIALRGAIATDIEVSPVEDIPSIPDDDNLVDVPVALLQYQQPVSPSEPLLDYPIPHSMLSVASVAALAAIPIPRPSPQQPKSPPPSPSPSKHPQPPNPRSPGPQPPTSRSPGPQPPRPGPSKPYPHSPPVPSPLRVPLSPPLPKPSPSFNNSSSAKLPTLSPPSPSPINRRSPPPSPLPPPMPPPASTRPPNPRPSPPPPRNMIPSSPLAPPEPCTACISVTLEKTFSPRFDISFNWMICESLAARVTYVMQEMADAVSVVPRLGDPTALTCSDALFRVCFTFESAEEGGKLQPLLGYLDIEVLQNDVLYAFGEDGCYGSLAGYSIWMFVGGDDAENPRPATGCLQYETGVMCAAEPNTSPGPQPPTPRSPGPRPPTSRSPGPQPPTSRSPGPQPPTSRSPGPQPPTPRSPGPQPPTSRSPGPQPPTSRSPGPQPPTPRSPGPQPPTSRSPGPQPPTSRSPGPQPPTPRSPGPQPPTSRSPGPQPPTSRSPGPQPPRPGPSKPYPPSPPVPSPLRVPLPPPLPKPSPSFNNSSSAKLPTPSPPSPSPINRRSPPPSPLPPPMPPPPSTRPPNPRPSPPTPRNMIPSSPLAPRAPCTACISVILEKTFSARHYISFSWMICESLAKDVAYVMQAMADAVSVVPRLGDPTALTCSDALFRICFTFESAEEGGKLQPLLVDIIAIFQDDVLKAFGEYGCDGPLASYSIWMSVGGDDAEDPRSATGCLQYEALVTC</sequence>
<evidence type="ECO:0008006" key="4">
    <source>
        <dbReference type="Google" id="ProtNLM"/>
    </source>
</evidence>
<dbReference type="Proteomes" id="UP000747110">
    <property type="component" value="Unassembled WGS sequence"/>
</dbReference>
<feature type="compositionally biased region" description="Low complexity" evidence="1">
    <location>
        <begin position="178"/>
        <end position="190"/>
    </location>
</feature>
<evidence type="ECO:0000256" key="1">
    <source>
        <dbReference type="SAM" id="MobiDB-lite"/>
    </source>
</evidence>
<evidence type="ECO:0000313" key="2">
    <source>
        <dbReference type="EMBL" id="GIL85454.1"/>
    </source>
</evidence>
<feature type="compositionally biased region" description="Pro residues" evidence="1">
    <location>
        <begin position="391"/>
        <end position="557"/>
    </location>
</feature>
<dbReference type="AlphaFoldDB" id="A0A8J4FV35"/>
<name>A0A8J4FV35_9CHLO</name>
<evidence type="ECO:0000313" key="3">
    <source>
        <dbReference type="Proteomes" id="UP000747110"/>
    </source>
</evidence>
<organism evidence="2 3">
    <name type="scientific">Volvox reticuliferus</name>
    <dbReference type="NCBI Taxonomy" id="1737510"/>
    <lineage>
        <taxon>Eukaryota</taxon>
        <taxon>Viridiplantae</taxon>
        <taxon>Chlorophyta</taxon>
        <taxon>core chlorophytes</taxon>
        <taxon>Chlorophyceae</taxon>
        <taxon>CS clade</taxon>
        <taxon>Chlamydomonadales</taxon>
        <taxon>Volvocaceae</taxon>
        <taxon>Volvox</taxon>
    </lineage>
</organism>
<feature type="compositionally biased region" description="Pro residues" evidence="1">
    <location>
        <begin position="570"/>
        <end position="611"/>
    </location>
</feature>